<proteinExistence type="predicted"/>
<name>A0AAN5D9N8_9BILA</name>
<dbReference type="Proteomes" id="UP001328107">
    <property type="component" value="Unassembled WGS sequence"/>
</dbReference>
<comment type="caution">
    <text evidence="2">The sequence shown here is derived from an EMBL/GenBank/DDBJ whole genome shotgun (WGS) entry which is preliminary data.</text>
</comment>
<keyword evidence="1" id="KW-0802">TPR repeat</keyword>
<sequence length="226" mass="25670">MDVIDRLIEIDKDKAIEELRKLHSCGGREDAEILWRLASVLFLLAAQYDKKDGKRKALILEGREYAQKAASLSSTLKTLRWAAILTGASTDYLPTKEKIEQGHLFKTLLDKALALDSSEFALLHMRGRFLYSVSELSWIEKKIASTLYATPPTATIDEALRDFLAANEVKPGWMENLFYIGKCYITLRDMKSAISFLDEASTLTPNDHNEKMVLQDVKFLLKKHSQ</sequence>
<keyword evidence="3" id="KW-1185">Reference proteome</keyword>
<dbReference type="Pfam" id="PF21033">
    <property type="entry name" value="RMD1-3"/>
    <property type="match status" value="1"/>
</dbReference>
<feature type="repeat" description="TPR" evidence="1">
    <location>
        <begin position="174"/>
        <end position="207"/>
    </location>
</feature>
<dbReference type="GO" id="GO:0005876">
    <property type="term" value="C:spindle microtubule"/>
    <property type="evidence" value="ECO:0007669"/>
    <property type="project" value="TreeGrafter"/>
</dbReference>
<organism evidence="2 3">
    <name type="scientific">Pristionchus mayeri</name>
    <dbReference type="NCBI Taxonomy" id="1317129"/>
    <lineage>
        <taxon>Eukaryota</taxon>
        <taxon>Metazoa</taxon>
        <taxon>Ecdysozoa</taxon>
        <taxon>Nematoda</taxon>
        <taxon>Chromadorea</taxon>
        <taxon>Rhabditida</taxon>
        <taxon>Rhabditina</taxon>
        <taxon>Diplogasteromorpha</taxon>
        <taxon>Diplogasteroidea</taxon>
        <taxon>Neodiplogasteridae</taxon>
        <taxon>Pristionchus</taxon>
    </lineage>
</organism>
<evidence type="ECO:0000256" key="1">
    <source>
        <dbReference type="PROSITE-ProRule" id="PRU00339"/>
    </source>
</evidence>
<dbReference type="PROSITE" id="PS50005">
    <property type="entry name" value="TPR"/>
    <property type="match status" value="1"/>
</dbReference>
<dbReference type="GO" id="GO:0005739">
    <property type="term" value="C:mitochondrion"/>
    <property type="evidence" value="ECO:0007669"/>
    <property type="project" value="TreeGrafter"/>
</dbReference>
<dbReference type="AlphaFoldDB" id="A0AAN5D9N8"/>
<evidence type="ECO:0000313" key="3">
    <source>
        <dbReference type="Proteomes" id="UP001328107"/>
    </source>
</evidence>
<dbReference type="PANTHER" id="PTHR16056:SF20">
    <property type="entry name" value="C2H2-TYPE DOMAIN-CONTAINING PROTEIN-RELATED"/>
    <property type="match status" value="1"/>
</dbReference>
<evidence type="ECO:0008006" key="4">
    <source>
        <dbReference type="Google" id="ProtNLM"/>
    </source>
</evidence>
<dbReference type="InterPro" id="IPR019734">
    <property type="entry name" value="TPR_rpt"/>
</dbReference>
<dbReference type="GO" id="GO:0008017">
    <property type="term" value="F:microtubule binding"/>
    <property type="evidence" value="ECO:0007669"/>
    <property type="project" value="TreeGrafter"/>
</dbReference>
<evidence type="ECO:0000313" key="2">
    <source>
        <dbReference type="EMBL" id="GMR59044.1"/>
    </source>
</evidence>
<dbReference type="SUPFAM" id="SSF48452">
    <property type="entry name" value="TPR-like"/>
    <property type="match status" value="1"/>
</dbReference>
<dbReference type="Gene3D" id="1.25.40.10">
    <property type="entry name" value="Tetratricopeptide repeat domain"/>
    <property type="match status" value="1"/>
</dbReference>
<protein>
    <recommendedName>
        <fullName evidence="4">Regulator of microtubule dynamics protein 1</fullName>
    </recommendedName>
</protein>
<dbReference type="EMBL" id="BTRK01000006">
    <property type="protein sequence ID" value="GMR59044.1"/>
    <property type="molecule type" value="Genomic_DNA"/>
</dbReference>
<reference evidence="3" key="1">
    <citation type="submission" date="2022-10" db="EMBL/GenBank/DDBJ databases">
        <title>Genome assembly of Pristionchus species.</title>
        <authorList>
            <person name="Yoshida K."/>
            <person name="Sommer R.J."/>
        </authorList>
    </citation>
    <scope>NUCLEOTIDE SEQUENCE [LARGE SCALE GENOMIC DNA]</scope>
    <source>
        <strain evidence="3">RS5460</strain>
    </source>
</reference>
<dbReference type="InterPro" id="IPR049039">
    <property type="entry name" value="RMD1-3_a_helical_rpt"/>
</dbReference>
<dbReference type="InterPro" id="IPR011990">
    <property type="entry name" value="TPR-like_helical_dom_sf"/>
</dbReference>
<accession>A0AAN5D9N8</accession>
<dbReference type="PANTHER" id="PTHR16056">
    <property type="entry name" value="REGULATOR OF MICROTUBULE DYNAMICS PROTEIN"/>
    <property type="match status" value="1"/>
</dbReference>
<gene>
    <name evidence="2" type="ORF">PMAYCL1PPCAC_29239</name>
</gene>
<dbReference type="GO" id="GO:0097431">
    <property type="term" value="C:mitotic spindle pole"/>
    <property type="evidence" value="ECO:0007669"/>
    <property type="project" value="TreeGrafter"/>
</dbReference>